<name>A0AAN6YZ36_9PEZI</name>
<evidence type="ECO:0000313" key="1">
    <source>
        <dbReference type="EMBL" id="KAK4119451.1"/>
    </source>
</evidence>
<keyword evidence="2" id="KW-1185">Reference proteome</keyword>
<feature type="non-terminal residue" evidence="1">
    <location>
        <position position="1"/>
    </location>
</feature>
<evidence type="ECO:0000313" key="2">
    <source>
        <dbReference type="Proteomes" id="UP001302602"/>
    </source>
</evidence>
<dbReference type="AlphaFoldDB" id="A0AAN6YZ36"/>
<feature type="non-terminal residue" evidence="1">
    <location>
        <position position="107"/>
    </location>
</feature>
<dbReference type="Proteomes" id="UP001302602">
    <property type="component" value="Unassembled WGS sequence"/>
</dbReference>
<protein>
    <submittedName>
        <fullName evidence="1">Uncharacterized protein</fullName>
    </submittedName>
</protein>
<proteinExistence type="predicted"/>
<reference evidence="1" key="1">
    <citation type="journal article" date="2023" name="Mol. Phylogenet. Evol.">
        <title>Genome-scale phylogeny and comparative genomics of the fungal order Sordariales.</title>
        <authorList>
            <person name="Hensen N."/>
            <person name="Bonometti L."/>
            <person name="Westerberg I."/>
            <person name="Brannstrom I.O."/>
            <person name="Guillou S."/>
            <person name="Cros-Aarteil S."/>
            <person name="Calhoun S."/>
            <person name="Haridas S."/>
            <person name="Kuo A."/>
            <person name="Mondo S."/>
            <person name="Pangilinan J."/>
            <person name="Riley R."/>
            <person name="LaButti K."/>
            <person name="Andreopoulos B."/>
            <person name="Lipzen A."/>
            <person name="Chen C."/>
            <person name="Yan M."/>
            <person name="Daum C."/>
            <person name="Ng V."/>
            <person name="Clum A."/>
            <person name="Steindorff A."/>
            <person name="Ohm R.A."/>
            <person name="Martin F."/>
            <person name="Silar P."/>
            <person name="Natvig D.O."/>
            <person name="Lalanne C."/>
            <person name="Gautier V."/>
            <person name="Ament-Velasquez S.L."/>
            <person name="Kruys A."/>
            <person name="Hutchinson M.I."/>
            <person name="Powell A.J."/>
            <person name="Barry K."/>
            <person name="Miller A.N."/>
            <person name="Grigoriev I.V."/>
            <person name="Debuchy R."/>
            <person name="Gladieux P."/>
            <person name="Hiltunen Thoren M."/>
            <person name="Johannesson H."/>
        </authorList>
    </citation>
    <scope>NUCLEOTIDE SEQUENCE</scope>
    <source>
        <strain evidence="1">CBS 731.68</strain>
    </source>
</reference>
<reference evidence="1" key="2">
    <citation type="submission" date="2023-05" db="EMBL/GenBank/DDBJ databases">
        <authorList>
            <consortium name="Lawrence Berkeley National Laboratory"/>
            <person name="Steindorff A."/>
            <person name="Hensen N."/>
            <person name="Bonometti L."/>
            <person name="Westerberg I."/>
            <person name="Brannstrom I.O."/>
            <person name="Guillou S."/>
            <person name="Cros-Aarteil S."/>
            <person name="Calhoun S."/>
            <person name="Haridas S."/>
            <person name="Kuo A."/>
            <person name="Mondo S."/>
            <person name="Pangilinan J."/>
            <person name="Riley R."/>
            <person name="Labutti K."/>
            <person name="Andreopoulos B."/>
            <person name="Lipzen A."/>
            <person name="Chen C."/>
            <person name="Yanf M."/>
            <person name="Daum C."/>
            <person name="Ng V."/>
            <person name="Clum A."/>
            <person name="Ohm R."/>
            <person name="Martin F."/>
            <person name="Silar P."/>
            <person name="Natvig D."/>
            <person name="Lalanne C."/>
            <person name="Gautier V."/>
            <person name="Ament-Velasquez S.L."/>
            <person name="Kruys A."/>
            <person name="Hutchinson M.I."/>
            <person name="Powell A.J."/>
            <person name="Barry K."/>
            <person name="Miller A.N."/>
            <person name="Grigoriev I.V."/>
            <person name="Debuchy R."/>
            <person name="Gladieux P."/>
            <person name="Thoren M.H."/>
            <person name="Johannesson H."/>
        </authorList>
    </citation>
    <scope>NUCLEOTIDE SEQUENCE</scope>
    <source>
        <strain evidence="1">CBS 731.68</strain>
    </source>
</reference>
<dbReference type="EMBL" id="MU853248">
    <property type="protein sequence ID" value="KAK4119451.1"/>
    <property type="molecule type" value="Genomic_DNA"/>
</dbReference>
<dbReference type="GeneID" id="87830640"/>
<sequence>RPSYAIFTRPKSILEQIKAQEDIQDGDLGPNYNDWPFILSKKASYIQARLLKRHPRTSWIADYGVFLVEIDRETGAEGPTSWCCGLWRSLRCQGDIEREGPYCRNNV</sequence>
<gene>
    <name evidence="1" type="ORF">N657DRAFT_650104</name>
</gene>
<accession>A0AAN6YZ36</accession>
<comment type="caution">
    <text evidence="1">The sequence shown here is derived from an EMBL/GenBank/DDBJ whole genome shotgun (WGS) entry which is preliminary data.</text>
</comment>
<organism evidence="1 2">
    <name type="scientific">Parathielavia appendiculata</name>
    <dbReference type="NCBI Taxonomy" id="2587402"/>
    <lineage>
        <taxon>Eukaryota</taxon>
        <taxon>Fungi</taxon>
        <taxon>Dikarya</taxon>
        <taxon>Ascomycota</taxon>
        <taxon>Pezizomycotina</taxon>
        <taxon>Sordariomycetes</taxon>
        <taxon>Sordariomycetidae</taxon>
        <taxon>Sordariales</taxon>
        <taxon>Chaetomiaceae</taxon>
        <taxon>Parathielavia</taxon>
    </lineage>
</organism>
<dbReference type="RefSeq" id="XP_062643224.1">
    <property type="nucleotide sequence ID" value="XM_062793871.1"/>
</dbReference>